<feature type="region of interest" description="Disordered" evidence="1">
    <location>
        <begin position="87"/>
        <end position="106"/>
    </location>
</feature>
<evidence type="ECO:0000313" key="3">
    <source>
        <dbReference type="Proteomes" id="UP000765509"/>
    </source>
</evidence>
<dbReference type="EMBL" id="AVOT02067269">
    <property type="protein sequence ID" value="MBW0558856.1"/>
    <property type="molecule type" value="Genomic_DNA"/>
</dbReference>
<dbReference type="AlphaFoldDB" id="A0A9Q3JBN0"/>
<protein>
    <submittedName>
        <fullName evidence="2">Uncharacterized protein</fullName>
    </submittedName>
</protein>
<proteinExistence type="predicted"/>
<accession>A0A9Q3JBN0</accession>
<sequence>MAPQSPKTFPEILEKVRFYGPGPPGTLECGLILALGGSSNPHRPPTVGHAKDQRTQRDPKRTKAQKGPSSPFHKKWPGHKILKRVKNGQNSIFRANFKDNGDKPPSWMMPKANQDEKYQRGSISWPIMGIYVHITISNHFLR</sequence>
<dbReference type="Proteomes" id="UP000765509">
    <property type="component" value="Unassembled WGS sequence"/>
</dbReference>
<feature type="region of interest" description="Disordered" evidence="1">
    <location>
        <begin position="33"/>
        <end position="78"/>
    </location>
</feature>
<comment type="caution">
    <text evidence="2">The sequence shown here is derived from an EMBL/GenBank/DDBJ whole genome shotgun (WGS) entry which is preliminary data.</text>
</comment>
<evidence type="ECO:0000256" key="1">
    <source>
        <dbReference type="SAM" id="MobiDB-lite"/>
    </source>
</evidence>
<organism evidence="2 3">
    <name type="scientific">Austropuccinia psidii MF-1</name>
    <dbReference type="NCBI Taxonomy" id="1389203"/>
    <lineage>
        <taxon>Eukaryota</taxon>
        <taxon>Fungi</taxon>
        <taxon>Dikarya</taxon>
        <taxon>Basidiomycota</taxon>
        <taxon>Pucciniomycotina</taxon>
        <taxon>Pucciniomycetes</taxon>
        <taxon>Pucciniales</taxon>
        <taxon>Sphaerophragmiaceae</taxon>
        <taxon>Austropuccinia</taxon>
    </lineage>
</organism>
<feature type="compositionally biased region" description="Basic and acidic residues" evidence="1">
    <location>
        <begin position="49"/>
        <end position="61"/>
    </location>
</feature>
<keyword evidence="3" id="KW-1185">Reference proteome</keyword>
<gene>
    <name evidence="2" type="ORF">O181_098571</name>
</gene>
<reference evidence="2" key="1">
    <citation type="submission" date="2021-03" db="EMBL/GenBank/DDBJ databases">
        <title>Draft genome sequence of rust myrtle Austropuccinia psidii MF-1, a brazilian biotype.</title>
        <authorList>
            <person name="Quecine M.C."/>
            <person name="Pachon D.M.R."/>
            <person name="Bonatelli M.L."/>
            <person name="Correr F.H."/>
            <person name="Franceschini L.M."/>
            <person name="Leite T.F."/>
            <person name="Margarido G.R.A."/>
            <person name="Almeida C.A."/>
            <person name="Ferrarezi J.A."/>
            <person name="Labate C.A."/>
        </authorList>
    </citation>
    <scope>NUCLEOTIDE SEQUENCE</scope>
    <source>
        <strain evidence="2">MF-1</strain>
    </source>
</reference>
<evidence type="ECO:0000313" key="2">
    <source>
        <dbReference type="EMBL" id="MBW0558856.1"/>
    </source>
</evidence>
<name>A0A9Q3JBN0_9BASI</name>